<evidence type="ECO:0000259" key="11">
    <source>
        <dbReference type="PROSITE" id="PS50198"/>
    </source>
</evidence>
<proteinExistence type="inferred from homology"/>
<evidence type="ECO:0000256" key="1">
    <source>
        <dbReference type="ARBA" id="ARBA00000971"/>
    </source>
</evidence>
<protein>
    <recommendedName>
        <fullName evidence="4">Parvulin-like PPIase</fullName>
        <ecNumber evidence="3">5.2.1.8</ecNumber>
    </recommendedName>
    <alternativeName>
        <fullName evidence="6">Peptidyl-prolyl cis-trans isomerase plp</fullName>
    </alternativeName>
    <alternativeName>
        <fullName evidence="7">Rotamase plp</fullName>
    </alternativeName>
</protein>
<dbReference type="Pfam" id="PF00639">
    <property type="entry name" value="Rotamase"/>
    <property type="match status" value="1"/>
</dbReference>
<evidence type="ECO:0000256" key="8">
    <source>
        <dbReference type="PROSITE-ProRule" id="PRU00278"/>
    </source>
</evidence>
<dbReference type="Proteomes" id="UP001559025">
    <property type="component" value="Unassembled WGS sequence"/>
</dbReference>
<dbReference type="PROSITE" id="PS50198">
    <property type="entry name" value="PPIC_PPIASE_2"/>
    <property type="match status" value="1"/>
</dbReference>
<dbReference type="PANTHER" id="PTHR47245:SF2">
    <property type="entry name" value="PEPTIDYL-PROLYL CIS-TRANS ISOMERASE HP_0175-RELATED"/>
    <property type="match status" value="1"/>
</dbReference>
<keyword evidence="10" id="KW-0732">Signal</keyword>
<keyword evidence="8 12" id="KW-0413">Isomerase</keyword>
<evidence type="ECO:0000313" key="12">
    <source>
        <dbReference type="EMBL" id="MEX4008838.1"/>
    </source>
</evidence>
<evidence type="ECO:0000313" key="13">
    <source>
        <dbReference type="Proteomes" id="UP001559025"/>
    </source>
</evidence>
<dbReference type="EMBL" id="JAZHFV010000005">
    <property type="protein sequence ID" value="MEX4008838.1"/>
    <property type="molecule type" value="Genomic_DNA"/>
</dbReference>
<reference evidence="12 13" key="1">
    <citation type="submission" date="2024-01" db="EMBL/GenBank/DDBJ databases">
        <title>New evidence supports the origin of RcGTA from prophage.</title>
        <authorList>
            <person name="Xu Y."/>
            <person name="Liu B."/>
            <person name="Chen F."/>
        </authorList>
    </citation>
    <scope>NUCLEOTIDE SEQUENCE [LARGE SCALE GENOMIC DNA]</scope>
    <source>
        <strain evidence="12 13">CBW1107-2</strain>
    </source>
</reference>
<feature type="signal peptide" evidence="10">
    <location>
        <begin position="1"/>
        <end position="29"/>
    </location>
</feature>
<gene>
    <name evidence="12" type="ORF">V1479_16105</name>
</gene>
<dbReference type="Gene3D" id="3.10.50.40">
    <property type="match status" value="1"/>
</dbReference>
<dbReference type="Gene3D" id="1.10.8.1040">
    <property type="match status" value="1"/>
</dbReference>
<evidence type="ECO:0000256" key="10">
    <source>
        <dbReference type="SAM" id="SignalP"/>
    </source>
</evidence>
<evidence type="ECO:0000256" key="4">
    <source>
        <dbReference type="ARBA" id="ARBA00018370"/>
    </source>
</evidence>
<evidence type="ECO:0000256" key="3">
    <source>
        <dbReference type="ARBA" id="ARBA00013194"/>
    </source>
</evidence>
<dbReference type="GO" id="GO:0003755">
    <property type="term" value="F:peptidyl-prolyl cis-trans isomerase activity"/>
    <property type="evidence" value="ECO:0007669"/>
    <property type="project" value="UniProtKB-EC"/>
</dbReference>
<comment type="catalytic activity">
    <reaction evidence="1">
        <text>[protein]-peptidylproline (omega=180) = [protein]-peptidylproline (omega=0)</text>
        <dbReference type="Rhea" id="RHEA:16237"/>
        <dbReference type="Rhea" id="RHEA-COMP:10747"/>
        <dbReference type="Rhea" id="RHEA-COMP:10748"/>
        <dbReference type="ChEBI" id="CHEBI:83833"/>
        <dbReference type="ChEBI" id="CHEBI:83834"/>
        <dbReference type="EC" id="5.2.1.8"/>
    </reaction>
</comment>
<dbReference type="EC" id="5.2.1.8" evidence="3"/>
<evidence type="ECO:0000256" key="7">
    <source>
        <dbReference type="ARBA" id="ARBA00031484"/>
    </source>
</evidence>
<keyword evidence="5 8" id="KW-0697">Rotamase</keyword>
<comment type="similarity">
    <text evidence="2">Belongs to the PpiC/parvulin rotamase family.</text>
</comment>
<accession>A0ABV3WVY2</accession>
<feature type="chain" id="PRO_5045847367" description="Parvulin-like PPIase" evidence="10">
    <location>
        <begin position="30"/>
        <end position="299"/>
    </location>
</feature>
<comment type="caution">
    <text evidence="12">The sequence shown here is derived from an EMBL/GenBank/DDBJ whole genome shotgun (WGS) entry which is preliminary data.</text>
</comment>
<dbReference type="InterPro" id="IPR000297">
    <property type="entry name" value="PPIase_PpiC"/>
</dbReference>
<dbReference type="Pfam" id="PF13624">
    <property type="entry name" value="SurA_N_3"/>
    <property type="match status" value="1"/>
</dbReference>
<dbReference type="RefSeq" id="WP_368803814.1">
    <property type="nucleotide sequence ID" value="NZ_JAZHFV010000005.1"/>
</dbReference>
<evidence type="ECO:0000256" key="5">
    <source>
        <dbReference type="ARBA" id="ARBA00023110"/>
    </source>
</evidence>
<feature type="region of interest" description="Disordered" evidence="9">
    <location>
        <begin position="279"/>
        <end position="299"/>
    </location>
</feature>
<organism evidence="12 13">
    <name type="scientific">Neoaquamicrobium sediminum</name>
    <dbReference type="NCBI Taxonomy" id="1849104"/>
    <lineage>
        <taxon>Bacteria</taxon>
        <taxon>Pseudomonadati</taxon>
        <taxon>Pseudomonadota</taxon>
        <taxon>Alphaproteobacteria</taxon>
        <taxon>Hyphomicrobiales</taxon>
        <taxon>Phyllobacteriaceae</taxon>
        <taxon>Neoaquamicrobium</taxon>
    </lineage>
</organism>
<dbReference type="InterPro" id="IPR050245">
    <property type="entry name" value="PrsA_foldase"/>
</dbReference>
<sequence>MKHTSRRLSFVRLGAAAAILALAGTAAMAQENAVVATVNGQPITETDLEIAISDLEQQFAQLPAEQRRAAALSAVIEIRLLAAEAEGKGLADGDDFARRMDMLRQRALHSAYIEQEVAALVTDEAVRARYDEEIAKIPASEEVRARHILVETEEEAREIIKQLDEGGDFEAIAKEKSTDGAAAQGGDLGYFGAGQMVPEFEKAAFAMEVGAHSAEPVKSQFGWHVIKLEDKRAKQPPAFEQVSGQLRSVLLRDAYMKVVNDLRAAADVEIEDEALKAMLEPAAGEDAAEGETPAEKPAE</sequence>
<dbReference type="SUPFAM" id="SSF54534">
    <property type="entry name" value="FKBP-like"/>
    <property type="match status" value="1"/>
</dbReference>
<evidence type="ECO:0000256" key="2">
    <source>
        <dbReference type="ARBA" id="ARBA00007656"/>
    </source>
</evidence>
<name>A0ABV3WVY2_9HYPH</name>
<evidence type="ECO:0000256" key="9">
    <source>
        <dbReference type="SAM" id="MobiDB-lite"/>
    </source>
</evidence>
<dbReference type="PANTHER" id="PTHR47245">
    <property type="entry name" value="PEPTIDYLPROLYL ISOMERASE"/>
    <property type="match status" value="1"/>
</dbReference>
<keyword evidence="13" id="KW-1185">Reference proteome</keyword>
<evidence type="ECO:0000256" key="6">
    <source>
        <dbReference type="ARBA" id="ARBA00030642"/>
    </source>
</evidence>
<dbReference type="InterPro" id="IPR046357">
    <property type="entry name" value="PPIase_dom_sf"/>
</dbReference>
<feature type="domain" description="PpiC" evidence="11">
    <location>
        <begin position="140"/>
        <end position="230"/>
    </location>
</feature>